<comment type="subcellular location">
    <subcellularLocation>
        <location evidence="1">Nucleus</location>
    </subcellularLocation>
</comment>
<dbReference type="InterPro" id="IPR002100">
    <property type="entry name" value="TF_MADSbox"/>
</dbReference>
<dbReference type="SMART" id="SM00432">
    <property type="entry name" value="MADS"/>
    <property type="match status" value="1"/>
</dbReference>
<feature type="compositionally biased region" description="Low complexity" evidence="6">
    <location>
        <begin position="198"/>
        <end position="211"/>
    </location>
</feature>
<dbReference type="EMBL" id="CABITT030000005">
    <property type="protein sequence ID" value="VVB04151.1"/>
    <property type="molecule type" value="Genomic_DNA"/>
</dbReference>
<evidence type="ECO:0000256" key="6">
    <source>
        <dbReference type="SAM" id="MobiDB-lite"/>
    </source>
</evidence>
<dbReference type="OrthoDB" id="779403at2759"/>
<sequence>MTRKKVKLAFIANDSSRKTTFRKRKNGLMKKLNEITTLCDIPACAILYSPYDVDPVVWPSSSGVQNVVAEFRSMPEIDQQKKMVDQETFLRQRIEKVTELLKRQRRENREREMTEVMFHCLIGSMGTFNLNLMDLNDLGFLIDQFRKDVKHSLEIMKNSGMEIGQSSNAAPADAESANEAIGTITVVPASTAPTAMVSEAGSSSSSAAAAATKTRTNNNGLRRC</sequence>
<evidence type="ECO:0000259" key="7">
    <source>
        <dbReference type="PROSITE" id="PS50066"/>
    </source>
</evidence>
<dbReference type="InterPro" id="IPR033897">
    <property type="entry name" value="SRF-like_MADS-box"/>
</dbReference>
<keyword evidence="3" id="KW-0238">DNA-binding</keyword>
<dbReference type="GO" id="GO:0046983">
    <property type="term" value="F:protein dimerization activity"/>
    <property type="evidence" value="ECO:0007669"/>
    <property type="project" value="InterPro"/>
</dbReference>
<evidence type="ECO:0000256" key="4">
    <source>
        <dbReference type="ARBA" id="ARBA00023163"/>
    </source>
</evidence>
<reference evidence="8" key="1">
    <citation type="submission" date="2019-07" db="EMBL/GenBank/DDBJ databases">
        <authorList>
            <person name="Dittberner H."/>
        </authorList>
    </citation>
    <scope>NUCLEOTIDE SEQUENCE [LARGE SCALE GENOMIC DNA]</scope>
</reference>
<dbReference type="PANTHER" id="PTHR11945">
    <property type="entry name" value="MADS BOX PROTEIN"/>
    <property type="match status" value="1"/>
</dbReference>
<proteinExistence type="predicted"/>
<organism evidence="8 9">
    <name type="scientific">Arabis nemorensis</name>
    <dbReference type="NCBI Taxonomy" id="586526"/>
    <lineage>
        <taxon>Eukaryota</taxon>
        <taxon>Viridiplantae</taxon>
        <taxon>Streptophyta</taxon>
        <taxon>Embryophyta</taxon>
        <taxon>Tracheophyta</taxon>
        <taxon>Spermatophyta</taxon>
        <taxon>Magnoliopsida</taxon>
        <taxon>eudicotyledons</taxon>
        <taxon>Gunneridae</taxon>
        <taxon>Pentapetalae</taxon>
        <taxon>rosids</taxon>
        <taxon>malvids</taxon>
        <taxon>Brassicales</taxon>
        <taxon>Brassicaceae</taxon>
        <taxon>Arabideae</taxon>
        <taxon>Arabis</taxon>
    </lineage>
</organism>
<evidence type="ECO:0000256" key="3">
    <source>
        <dbReference type="ARBA" id="ARBA00023125"/>
    </source>
</evidence>
<gene>
    <name evidence="8" type="ORF">ANE_LOCUS14595</name>
</gene>
<evidence type="ECO:0000256" key="2">
    <source>
        <dbReference type="ARBA" id="ARBA00023015"/>
    </source>
</evidence>
<dbReference type="Gene3D" id="3.40.1810.10">
    <property type="entry name" value="Transcription factor, MADS-box"/>
    <property type="match status" value="1"/>
</dbReference>
<feature type="compositionally biased region" description="Polar residues" evidence="6">
    <location>
        <begin position="213"/>
        <end position="224"/>
    </location>
</feature>
<evidence type="ECO:0000256" key="1">
    <source>
        <dbReference type="ARBA" id="ARBA00004123"/>
    </source>
</evidence>
<dbReference type="FunFam" id="3.40.1810.10:FF:000018">
    <property type="entry name" value="agamous-like MADS-box protein AGL80"/>
    <property type="match status" value="1"/>
</dbReference>
<dbReference type="GO" id="GO:0045944">
    <property type="term" value="P:positive regulation of transcription by RNA polymerase II"/>
    <property type="evidence" value="ECO:0007669"/>
    <property type="project" value="InterPro"/>
</dbReference>
<feature type="region of interest" description="Disordered" evidence="6">
    <location>
        <begin position="198"/>
        <end position="224"/>
    </location>
</feature>
<accession>A0A565BS25</accession>
<evidence type="ECO:0000256" key="5">
    <source>
        <dbReference type="ARBA" id="ARBA00023242"/>
    </source>
</evidence>
<dbReference type="CDD" id="cd00266">
    <property type="entry name" value="MADS_SRF_like"/>
    <property type="match status" value="1"/>
</dbReference>
<dbReference type="SUPFAM" id="SSF55455">
    <property type="entry name" value="SRF-like"/>
    <property type="match status" value="1"/>
</dbReference>
<protein>
    <recommendedName>
        <fullName evidence="7">MADS-box domain-containing protein</fullName>
    </recommendedName>
</protein>
<keyword evidence="5" id="KW-0539">Nucleus</keyword>
<name>A0A565BS25_9BRAS</name>
<keyword evidence="2" id="KW-0805">Transcription regulation</keyword>
<evidence type="ECO:0000313" key="9">
    <source>
        <dbReference type="Proteomes" id="UP000489600"/>
    </source>
</evidence>
<keyword evidence="4" id="KW-0804">Transcription</keyword>
<feature type="domain" description="MADS-box" evidence="7">
    <location>
        <begin position="1"/>
        <end position="49"/>
    </location>
</feature>
<dbReference type="GO" id="GO:0000981">
    <property type="term" value="F:DNA-binding transcription factor activity, RNA polymerase II-specific"/>
    <property type="evidence" value="ECO:0007669"/>
    <property type="project" value="InterPro"/>
</dbReference>
<dbReference type="Pfam" id="PF00319">
    <property type="entry name" value="SRF-TF"/>
    <property type="match status" value="1"/>
</dbReference>
<comment type="caution">
    <text evidence="8">The sequence shown here is derived from an EMBL/GenBank/DDBJ whole genome shotgun (WGS) entry which is preliminary data.</text>
</comment>
<evidence type="ECO:0000313" key="8">
    <source>
        <dbReference type="EMBL" id="VVB04151.1"/>
    </source>
</evidence>
<dbReference type="Proteomes" id="UP000489600">
    <property type="component" value="Unassembled WGS sequence"/>
</dbReference>
<dbReference type="GO" id="GO:0005634">
    <property type="term" value="C:nucleus"/>
    <property type="evidence" value="ECO:0007669"/>
    <property type="project" value="UniProtKB-SubCell"/>
</dbReference>
<dbReference type="InterPro" id="IPR036879">
    <property type="entry name" value="TF_MADSbox_sf"/>
</dbReference>
<dbReference type="PRINTS" id="PR00404">
    <property type="entry name" value="MADSDOMAIN"/>
</dbReference>
<dbReference type="AlphaFoldDB" id="A0A565BS25"/>
<dbReference type="PANTHER" id="PTHR11945:SF788">
    <property type="entry name" value="AGAMOUS-LIKE-34-RELATED"/>
    <property type="match status" value="1"/>
</dbReference>
<dbReference type="GO" id="GO:0000978">
    <property type="term" value="F:RNA polymerase II cis-regulatory region sequence-specific DNA binding"/>
    <property type="evidence" value="ECO:0007669"/>
    <property type="project" value="TreeGrafter"/>
</dbReference>
<dbReference type="PROSITE" id="PS50066">
    <property type="entry name" value="MADS_BOX_2"/>
    <property type="match status" value="1"/>
</dbReference>
<keyword evidence="9" id="KW-1185">Reference proteome</keyword>